<dbReference type="InterPro" id="IPR005709">
    <property type="entry name" value="Ribosomal_uS4_bac-type"/>
</dbReference>
<feature type="domain" description="Small ribosomal subunit protein uS4 N-terminal" evidence="10">
    <location>
        <begin position="3"/>
        <end position="98"/>
    </location>
</feature>
<evidence type="ECO:0000256" key="2">
    <source>
        <dbReference type="ARBA" id="ARBA00022730"/>
    </source>
</evidence>
<dbReference type="CDD" id="cd00165">
    <property type="entry name" value="S4"/>
    <property type="match status" value="1"/>
</dbReference>
<comment type="function">
    <text evidence="7">With S5 and S12 plays an important role in translational accuracy.</text>
</comment>
<dbReference type="EMBL" id="MGAA01000076">
    <property type="protein sequence ID" value="OGK34924.1"/>
    <property type="molecule type" value="Genomic_DNA"/>
</dbReference>
<evidence type="ECO:0000313" key="11">
    <source>
        <dbReference type="EMBL" id="OGK34924.1"/>
    </source>
</evidence>
<dbReference type="AlphaFoldDB" id="A0A1F7HUU7"/>
<dbReference type="GO" id="GO:0015935">
    <property type="term" value="C:small ribosomal subunit"/>
    <property type="evidence" value="ECO:0007669"/>
    <property type="project" value="InterPro"/>
</dbReference>
<keyword evidence="2 7" id="KW-0699">rRNA-binding</keyword>
<proteinExistence type="inferred from homology"/>
<gene>
    <name evidence="7" type="primary">rpsD</name>
    <name evidence="11" type="ORF">A3F60_04745</name>
</gene>
<dbReference type="SMART" id="SM00363">
    <property type="entry name" value="S4"/>
    <property type="match status" value="1"/>
</dbReference>
<sequence>MMRYTGPRNRLARREGVDLGLKTIGSKSHARLLKKLNVPPGQHGLRRRRKISDHAQQLREKQQLRYMFNLTEKQLKNYFKEAVVKKGNTAYYLAKFLESRLDNLIYRSGLSPTRTAARQLVTHRHIKVNNKIVNIPSYRARIGDIITFSSDKITKVPYIESFLANKDTIIPEWLEKKSLTVKLVKEPASEGIEKQVNLRLVIEHYSR</sequence>
<evidence type="ECO:0000256" key="6">
    <source>
        <dbReference type="ARBA" id="ARBA00035254"/>
    </source>
</evidence>
<dbReference type="Pfam" id="PF00163">
    <property type="entry name" value="Ribosomal_S4"/>
    <property type="match status" value="1"/>
</dbReference>
<evidence type="ECO:0000313" key="12">
    <source>
        <dbReference type="Proteomes" id="UP000178853"/>
    </source>
</evidence>
<dbReference type="GO" id="GO:0006412">
    <property type="term" value="P:translation"/>
    <property type="evidence" value="ECO:0007669"/>
    <property type="project" value="UniProtKB-UniRule"/>
</dbReference>
<feature type="domain" description="RNA-binding S4" evidence="9">
    <location>
        <begin position="99"/>
        <end position="159"/>
    </location>
</feature>
<dbReference type="HAMAP" id="MF_01306_B">
    <property type="entry name" value="Ribosomal_uS4_B"/>
    <property type="match status" value="1"/>
</dbReference>
<dbReference type="Gene3D" id="1.10.1050.10">
    <property type="entry name" value="Ribosomal Protein S4 Delta 41, Chain A, domain 1"/>
    <property type="match status" value="1"/>
</dbReference>
<dbReference type="InterPro" id="IPR001912">
    <property type="entry name" value="Ribosomal_uS4_N"/>
</dbReference>
<dbReference type="GO" id="GO:0019843">
    <property type="term" value="F:rRNA binding"/>
    <property type="evidence" value="ECO:0007669"/>
    <property type="project" value="UniProtKB-UniRule"/>
</dbReference>
<dbReference type="InterPro" id="IPR002942">
    <property type="entry name" value="S4_RNA-bd"/>
</dbReference>
<dbReference type="GO" id="GO:0003735">
    <property type="term" value="F:structural constituent of ribosome"/>
    <property type="evidence" value="ECO:0007669"/>
    <property type="project" value="InterPro"/>
</dbReference>
<evidence type="ECO:0000256" key="1">
    <source>
        <dbReference type="ARBA" id="ARBA00007465"/>
    </source>
</evidence>
<evidence type="ECO:0000256" key="8">
    <source>
        <dbReference type="RuleBase" id="RU003699"/>
    </source>
</evidence>
<evidence type="ECO:0000256" key="3">
    <source>
        <dbReference type="ARBA" id="ARBA00022884"/>
    </source>
</evidence>
<dbReference type="InterPro" id="IPR036986">
    <property type="entry name" value="S4_RNA-bd_sf"/>
</dbReference>
<dbReference type="NCBIfam" id="NF003717">
    <property type="entry name" value="PRK05327.1"/>
    <property type="match status" value="1"/>
</dbReference>
<dbReference type="PANTHER" id="PTHR11831:SF5">
    <property type="entry name" value="40S RIBOSOMAL PROTEIN S9"/>
    <property type="match status" value="1"/>
</dbReference>
<comment type="function">
    <text evidence="7">One of the primary rRNA binding proteins, it binds directly to 16S rRNA where it nucleates assembly of the body of the 30S subunit.</text>
</comment>
<name>A0A1F7HUU7_9BACT</name>
<dbReference type="InterPro" id="IPR022801">
    <property type="entry name" value="Ribosomal_uS4"/>
</dbReference>
<organism evidence="11 12">
    <name type="scientific">Candidatus Roizmanbacteria bacterium RIFCSPHIGHO2_12_FULL_39_8</name>
    <dbReference type="NCBI Taxonomy" id="1802050"/>
    <lineage>
        <taxon>Bacteria</taxon>
        <taxon>Candidatus Roizmaniibacteriota</taxon>
    </lineage>
</organism>
<evidence type="ECO:0000256" key="7">
    <source>
        <dbReference type="HAMAP-Rule" id="MF_01306"/>
    </source>
</evidence>
<dbReference type="InterPro" id="IPR018079">
    <property type="entry name" value="Ribosomal_uS4_CS"/>
</dbReference>
<dbReference type="Gene3D" id="3.10.290.10">
    <property type="entry name" value="RNA-binding S4 domain"/>
    <property type="match status" value="1"/>
</dbReference>
<accession>A0A1F7HUU7</accession>
<dbReference type="PANTHER" id="PTHR11831">
    <property type="entry name" value="30S 40S RIBOSOMAL PROTEIN"/>
    <property type="match status" value="1"/>
</dbReference>
<dbReference type="PROSITE" id="PS50889">
    <property type="entry name" value="S4"/>
    <property type="match status" value="1"/>
</dbReference>
<keyword evidence="3 7" id="KW-0694">RNA-binding</keyword>
<keyword evidence="5 7" id="KW-0687">Ribonucleoprotein</keyword>
<protein>
    <recommendedName>
        <fullName evidence="6 7">Small ribosomal subunit protein uS4</fullName>
    </recommendedName>
</protein>
<dbReference type="NCBIfam" id="TIGR01017">
    <property type="entry name" value="rpsD_bact"/>
    <property type="match status" value="1"/>
</dbReference>
<dbReference type="FunFam" id="3.10.290.10:FF:000001">
    <property type="entry name" value="30S ribosomal protein S4"/>
    <property type="match status" value="1"/>
</dbReference>
<comment type="subunit">
    <text evidence="7">Part of the 30S ribosomal subunit. Contacts protein S5. The interaction surface between S4 and S5 is involved in control of translational fidelity.</text>
</comment>
<dbReference type="Pfam" id="PF01479">
    <property type="entry name" value="S4"/>
    <property type="match status" value="1"/>
</dbReference>
<dbReference type="SMART" id="SM01390">
    <property type="entry name" value="Ribosomal_S4"/>
    <property type="match status" value="1"/>
</dbReference>
<evidence type="ECO:0000259" key="9">
    <source>
        <dbReference type="SMART" id="SM00363"/>
    </source>
</evidence>
<evidence type="ECO:0000256" key="5">
    <source>
        <dbReference type="ARBA" id="ARBA00023274"/>
    </source>
</evidence>
<evidence type="ECO:0000256" key="4">
    <source>
        <dbReference type="ARBA" id="ARBA00022980"/>
    </source>
</evidence>
<comment type="caution">
    <text evidence="11">The sequence shown here is derived from an EMBL/GenBank/DDBJ whole genome shotgun (WGS) entry which is preliminary data.</text>
</comment>
<keyword evidence="4 7" id="KW-0689">Ribosomal protein</keyword>
<dbReference type="Proteomes" id="UP000178853">
    <property type="component" value="Unassembled WGS sequence"/>
</dbReference>
<dbReference type="GO" id="GO:0042274">
    <property type="term" value="P:ribosomal small subunit biogenesis"/>
    <property type="evidence" value="ECO:0007669"/>
    <property type="project" value="TreeGrafter"/>
</dbReference>
<evidence type="ECO:0000259" key="10">
    <source>
        <dbReference type="SMART" id="SM01390"/>
    </source>
</evidence>
<comment type="similarity">
    <text evidence="1 7 8">Belongs to the universal ribosomal protein uS4 family.</text>
</comment>
<dbReference type="SUPFAM" id="SSF55174">
    <property type="entry name" value="Alpha-L RNA-binding motif"/>
    <property type="match status" value="1"/>
</dbReference>
<dbReference type="PROSITE" id="PS00632">
    <property type="entry name" value="RIBOSOMAL_S4"/>
    <property type="match status" value="1"/>
</dbReference>
<reference evidence="11 12" key="1">
    <citation type="journal article" date="2016" name="Nat. Commun.">
        <title>Thousands of microbial genomes shed light on interconnected biogeochemical processes in an aquifer system.</title>
        <authorList>
            <person name="Anantharaman K."/>
            <person name="Brown C.T."/>
            <person name="Hug L.A."/>
            <person name="Sharon I."/>
            <person name="Castelle C.J."/>
            <person name="Probst A.J."/>
            <person name="Thomas B.C."/>
            <person name="Singh A."/>
            <person name="Wilkins M.J."/>
            <person name="Karaoz U."/>
            <person name="Brodie E.L."/>
            <person name="Williams K.H."/>
            <person name="Hubbard S.S."/>
            <person name="Banfield J.F."/>
        </authorList>
    </citation>
    <scope>NUCLEOTIDE SEQUENCE [LARGE SCALE GENOMIC DNA]</scope>
</reference>